<feature type="region of interest" description="Disordered" evidence="3">
    <location>
        <begin position="55"/>
        <end position="74"/>
    </location>
</feature>
<feature type="compositionally biased region" description="Gly residues" evidence="3">
    <location>
        <begin position="468"/>
        <end position="479"/>
    </location>
</feature>
<keyword evidence="1 2" id="KW-0238">DNA-binding</keyword>
<comment type="caution">
    <text evidence="5">The sequence shown here is derived from an EMBL/GenBank/DDBJ whole genome shotgun (WGS) entry which is preliminary data.</text>
</comment>
<dbReference type="Gene3D" id="2.60.40.1390">
    <property type="entry name" value="NDT80 DNA-binding domain"/>
    <property type="match status" value="1"/>
</dbReference>
<feature type="domain" description="NDT80" evidence="4">
    <location>
        <begin position="195"/>
        <end position="460"/>
    </location>
</feature>
<dbReference type="InterPro" id="IPR024061">
    <property type="entry name" value="NDT80_DNA-bd_dom"/>
</dbReference>
<keyword evidence="6" id="KW-1185">Reference proteome</keyword>
<dbReference type="PANTHER" id="PTHR35144:SF2">
    <property type="entry name" value="MEIOSIS-SPECIFIC TRANSCRIPTION FACTOR NDT80"/>
    <property type="match status" value="1"/>
</dbReference>
<evidence type="ECO:0000256" key="2">
    <source>
        <dbReference type="PROSITE-ProRule" id="PRU00850"/>
    </source>
</evidence>
<dbReference type="OrthoDB" id="2288358at2759"/>
<feature type="non-terminal residue" evidence="5">
    <location>
        <position position="620"/>
    </location>
</feature>
<feature type="region of interest" description="Disordered" evidence="3">
    <location>
        <begin position="146"/>
        <end position="245"/>
    </location>
</feature>
<feature type="compositionally biased region" description="Polar residues" evidence="3">
    <location>
        <begin position="490"/>
        <end position="500"/>
    </location>
</feature>
<dbReference type="SUPFAM" id="SSF49417">
    <property type="entry name" value="p53-like transcription factors"/>
    <property type="match status" value="1"/>
</dbReference>
<dbReference type="GO" id="GO:0003677">
    <property type="term" value="F:DNA binding"/>
    <property type="evidence" value="ECO:0007669"/>
    <property type="project" value="UniProtKB-KW"/>
</dbReference>
<evidence type="ECO:0000259" key="4">
    <source>
        <dbReference type="PROSITE" id="PS51517"/>
    </source>
</evidence>
<proteinExistence type="predicted"/>
<feature type="compositionally biased region" description="Polar residues" evidence="3">
    <location>
        <begin position="222"/>
        <end position="236"/>
    </location>
</feature>
<dbReference type="EMBL" id="NCSJ02000162">
    <property type="protein sequence ID" value="RFU28484.1"/>
    <property type="molecule type" value="Genomic_DNA"/>
</dbReference>
<feature type="region of interest" description="Disordered" evidence="3">
    <location>
        <begin position="1"/>
        <end position="27"/>
    </location>
</feature>
<dbReference type="AlphaFoldDB" id="A0A3E2H525"/>
<dbReference type="InterPro" id="IPR037141">
    <property type="entry name" value="NDT80_DNA-bd_dom_sf"/>
</dbReference>
<dbReference type="GO" id="GO:0000228">
    <property type="term" value="C:nuclear chromosome"/>
    <property type="evidence" value="ECO:0007669"/>
    <property type="project" value="TreeGrafter"/>
</dbReference>
<feature type="region of interest" description="Disordered" evidence="3">
    <location>
        <begin position="334"/>
        <end position="369"/>
    </location>
</feature>
<feature type="compositionally biased region" description="Polar residues" evidence="3">
    <location>
        <begin position="172"/>
        <end position="185"/>
    </location>
</feature>
<reference evidence="5 6" key="1">
    <citation type="submission" date="2018-05" db="EMBL/GenBank/DDBJ databases">
        <title>Draft genome sequence of Scytalidium lignicola DSM 105466, a ubiquitous saprotrophic fungus.</title>
        <authorList>
            <person name="Buettner E."/>
            <person name="Gebauer A.M."/>
            <person name="Hofrichter M."/>
            <person name="Liers C."/>
            <person name="Kellner H."/>
        </authorList>
    </citation>
    <scope>NUCLEOTIDE SEQUENCE [LARGE SCALE GENOMIC DNA]</scope>
    <source>
        <strain evidence="5 6">DSM 105466</strain>
    </source>
</reference>
<evidence type="ECO:0000256" key="3">
    <source>
        <dbReference type="SAM" id="MobiDB-lite"/>
    </source>
</evidence>
<feature type="DNA-binding region" description="NDT80" evidence="2">
    <location>
        <begin position="195"/>
        <end position="460"/>
    </location>
</feature>
<evidence type="ECO:0000313" key="6">
    <source>
        <dbReference type="Proteomes" id="UP000258309"/>
    </source>
</evidence>
<dbReference type="InterPro" id="IPR008967">
    <property type="entry name" value="p53-like_TF_DNA-bd_sf"/>
</dbReference>
<feature type="compositionally biased region" description="Basic and acidic residues" evidence="3">
    <location>
        <begin position="340"/>
        <end position="351"/>
    </location>
</feature>
<dbReference type="GO" id="GO:0051321">
    <property type="term" value="P:meiotic cell cycle"/>
    <property type="evidence" value="ECO:0007669"/>
    <property type="project" value="TreeGrafter"/>
</dbReference>
<dbReference type="PANTHER" id="PTHR35144">
    <property type="entry name" value="MEIOSIS-SPECIFIC TRANSCRIPTION FACTOR NDT80"/>
    <property type="match status" value="1"/>
</dbReference>
<gene>
    <name evidence="5" type="ORF">B7463_g7864</name>
</gene>
<organism evidence="5 6">
    <name type="scientific">Scytalidium lignicola</name>
    <name type="common">Hyphomycete</name>
    <dbReference type="NCBI Taxonomy" id="5539"/>
    <lineage>
        <taxon>Eukaryota</taxon>
        <taxon>Fungi</taxon>
        <taxon>Dikarya</taxon>
        <taxon>Ascomycota</taxon>
        <taxon>Pezizomycotina</taxon>
        <taxon>Leotiomycetes</taxon>
        <taxon>Leotiomycetes incertae sedis</taxon>
        <taxon>Scytalidium</taxon>
    </lineage>
</organism>
<dbReference type="GO" id="GO:0045944">
    <property type="term" value="P:positive regulation of transcription by RNA polymerase II"/>
    <property type="evidence" value="ECO:0007669"/>
    <property type="project" value="TreeGrafter"/>
</dbReference>
<dbReference type="Pfam" id="PF05224">
    <property type="entry name" value="NDT80_PhoG"/>
    <property type="match status" value="1"/>
</dbReference>
<dbReference type="InterPro" id="IPR052605">
    <property type="entry name" value="Fungal_trans_regulator"/>
</dbReference>
<dbReference type="PROSITE" id="PS51517">
    <property type="entry name" value="NDT80"/>
    <property type="match status" value="1"/>
</dbReference>
<feature type="region of interest" description="Disordered" evidence="3">
    <location>
        <begin position="90"/>
        <end position="123"/>
    </location>
</feature>
<name>A0A3E2H525_SCYLI</name>
<feature type="compositionally biased region" description="Polar residues" evidence="3">
    <location>
        <begin position="103"/>
        <end position="113"/>
    </location>
</feature>
<accession>A0A3E2H525</accession>
<protein>
    <recommendedName>
        <fullName evidence="4">NDT80 domain-containing protein</fullName>
    </recommendedName>
</protein>
<feature type="non-terminal residue" evidence="5">
    <location>
        <position position="1"/>
    </location>
</feature>
<evidence type="ECO:0000256" key="1">
    <source>
        <dbReference type="ARBA" id="ARBA00023125"/>
    </source>
</evidence>
<sequence length="620" mass="67355">MQIFVSDSTTPDDHGDEDTQPCQKAFTPSNLTLKNFMLSQTGNLQDPVAYTGIEPHTGPDSSSKQDFIHPPSLNSDMGLRYMTVPTTDDLRFRSDSGVHHNNPVYSTGQTSQPPSNPGLPYSSYSNLYPTSLSSTYSTNPTSYYPQNTSYSSLPDRKPGLNPLEGSIGMAPSSRQALPNPGSSLNPRDHYGTNLRRTSELPSRSPPTSTSIRSVPLSPSSSGGFTTPASMEHSQLEGSPPLNPTELLHQLQTSDGQVVRPEIFGKIDKGFFLADNDWTCYRRNYFSLNCSFTLHPNVQNNVPIHLMQNHGSAPVYGWALCIAAVVDGIDGKPIDLVQHTPKRDKGPQDKPPRIPVQPRPHQTLYGGDNGLGSASRGLYDQGFGAPPNQPQLEATFERIQFKCATANNGKRRAAQQYYHLLVELFADLGQHQPERWVKVATRMSAPMVVRGRSPGHYQSERRASNATTGPGGAGGGGSYPTGGSSRLTGDVNMSGTSSILPSQGYGSSYGGHAHHYRPSSAPLQIPMEPVLSAEEVKGIVETPGYSYYPSAIYEGHEARYTPTPPTSSEIKVKSEYSSGYMLPSLTSGQDSLGRICGRWEGTSETKGYFPTTLIHQQELNI</sequence>
<feature type="compositionally biased region" description="Low complexity" evidence="3">
    <location>
        <begin position="199"/>
        <end position="221"/>
    </location>
</feature>
<evidence type="ECO:0000313" key="5">
    <source>
        <dbReference type="EMBL" id="RFU28484.1"/>
    </source>
</evidence>
<dbReference type="GO" id="GO:0003700">
    <property type="term" value="F:DNA-binding transcription factor activity"/>
    <property type="evidence" value="ECO:0007669"/>
    <property type="project" value="UniProtKB-UniRule"/>
</dbReference>
<feature type="region of interest" description="Disordered" evidence="3">
    <location>
        <begin position="449"/>
        <end position="503"/>
    </location>
</feature>
<dbReference type="OMA" id="VWTCYRR"/>
<dbReference type="Proteomes" id="UP000258309">
    <property type="component" value="Unassembled WGS sequence"/>
</dbReference>